<dbReference type="SUPFAM" id="SSF55874">
    <property type="entry name" value="ATPase domain of HSP90 chaperone/DNA topoisomerase II/histidine kinase"/>
    <property type="match status" value="2"/>
</dbReference>
<dbReference type="Gene3D" id="3.30.565.10">
    <property type="entry name" value="Histidine kinase-like ATPase, C-terminal domain"/>
    <property type="match status" value="2"/>
</dbReference>
<dbReference type="PANTHER" id="PTHR43065">
    <property type="entry name" value="SENSOR HISTIDINE KINASE"/>
    <property type="match status" value="1"/>
</dbReference>
<evidence type="ECO:0000313" key="6">
    <source>
        <dbReference type="Proteomes" id="UP000269689"/>
    </source>
</evidence>
<evidence type="ECO:0000313" key="5">
    <source>
        <dbReference type="EMBL" id="RPE66457.1"/>
    </source>
</evidence>
<feature type="domain" description="Histidine kinase" evidence="4">
    <location>
        <begin position="588"/>
        <end position="727"/>
    </location>
</feature>
<dbReference type="Pfam" id="PF02518">
    <property type="entry name" value="HATPase_c"/>
    <property type="match status" value="1"/>
</dbReference>
<dbReference type="InterPro" id="IPR036890">
    <property type="entry name" value="HATPase_C_sf"/>
</dbReference>
<keyword evidence="3" id="KW-0175">Coiled coil</keyword>
<reference evidence="5 6" key="1">
    <citation type="submission" date="2018-11" db="EMBL/GenBank/DDBJ databases">
        <title>Genomic Encyclopedia of Type Strains, Phase IV (KMG-IV): sequencing the most valuable type-strain genomes for metagenomic binning, comparative biology and taxonomic classification.</title>
        <authorList>
            <person name="Goeker M."/>
        </authorList>
    </citation>
    <scope>NUCLEOTIDE SEQUENCE [LARGE SCALE GENOMIC DNA]</scope>
    <source>
        <strain evidence="5 6">DSM 104731</strain>
    </source>
</reference>
<dbReference type="PRINTS" id="PR00344">
    <property type="entry name" value="BCTRLSENSOR"/>
</dbReference>
<dbReference type="CDD" id="cd00075">
    <property type="entry name" value="HATPase"/>
    <property type="match status" value="1"/>
</dbReference>
<keyword evidence="5" id="KW-0418">Kinase</keyword>
<dbReference type="EMBL" id="RKQK01000003">
    <property type="protein sequence ID" value="RPE66457.1"/>
    <property type="molecule type" value="Genomic_DNA"/>
</dbReference>
<comment type="caution">
    <text evidence="5">The sequence shown here is derived from an EMBL/GenBank/DDBJ whole genome shotgun (WGS) entry which is preliminary data.</text>
</comment>
<organism evidence="5 6">
    <name type="scientific">Pacificibacter maritimus</name>
    <dbReference type="NCBI Taxonomy" id="762213"/>
    <lineage>
        <taxon>Bacteria</taxon>
        <taxon>Pseudomonadati</taxon>
        <taxon>Pseudomonadota</taxon>
        <taxon>Alphaproteobacteria</taxon>
        <taxon>Rhodobacterales</taxon>
        <taxon>Roseobacteraceae</taxon>
        <taxon>Pacificibacter</taxon>
    </lineage>
</organism>
<dbReference type="OrthoDB" id="9816482at2"/>
<dbReference type="InterPro" id="IPR005467">
    <property type="entry name" value="His_kinase_dom"/>
</dbReference>
<dbReference type="Pfam" id="PF13589">
    <property type="entry name" value="HATPase_c_3"/>
    <property type="match status" value="1"/>
</dbReference>
<gene>
    <name evidence="5" type="ORF">EDD53_2160</name>
</gene>
<dbReference type="AlphaFoldDB" id="A0A3N4UN36"/>
<proteinExistence type="predicted"/>
<accession>A0A3N4UN36</accession>
<keyword evidence="5" id="KW-0808">Transferase</keyword>
<dbReference type="Proteomes" id="UP000269689">
    <property type="component" value="Unassembled WGS sequence"/>
</dbReference>
<name>A0A3N4UN36_9RHOB</name>
<feature type="coiled-coil region" evidence="3">
    <location>
        <begin position="472"/>
        <end position="499"/>
    </location>
</feature>
<protein>
    <recommendedName>
        <fullName evidence="2">histidine kinase</fullName>
        <ecNumber evidence="2">2.7.13.3</ecNumber>
    </recommendedName>
</protein>
<dbReference type="EC" id="2.7.13.3" evidence="2"/>
<keyword evidence="6" id="KW-1185">Reference proteome</keyword>
<dbReference type="PROSITE" id="PS50109">
    <property type="entry name" value="HIS_KIN"/>
    <property type="match status" value="1"/>
</dbReference>
<dbReference type="RefSeq" id="WP_123793201.1">
    <property type="nucleotide sequence ID" value="NZ_RKQK01000003.1"/>
</dbReference>
<dbReference type="InterPro" id="IPR004358">
    <property type="entry name" value="Sig_transdc_His_kin-like_C"/>
</dbReference>
<sequence length="730" mass="81332">MLSEARKLTFQPRAKIIRTIGDQLISGPEAAIIELVKNSYDADASYVSVKFFPPLDEGECRIEVSDDGHGMTLDDIRQKWMEPATASKAKQRLTRSKNRKVMGSKGIGRFASAKLGDIMSLVSTAEDDGRLQTILIPELDWSIFTDDVYLHDIEIDYISQPAFDNTGTLIEIRNAKQTWNEARLKQLHLELRKLVSPREFLDDKDPDFKIFLDLSLCTKSTCGFAGDQIVTASDDQKPDDKHRVLAFPVLTACDYELIGSFDKVGKFEGTFQIKRAGRAPETISIEAPKSDEVLSPGAFHVQISIFDREPETIKKNMEAAGMSKTTAAEAKKMLDSIAGVSIFRNGFRIRPYGDSQNDWLTLDSRRVQNPSMKIGRNQISGIISVGDQHDTDLLERSSREGFEDNAAFQRLTALVLLLLDQFAEPKRYAFRSDTGIARKRDVTFDETRELAELAKIRKLVSTLEPKERAQAEHVISEQSAKLQDRIDQLQERHRILEATSSLGAIVGEVLHEGSPAARYIAEASDQLLLRYKSLLEGKGPGFEASKKAFSRKLPFIKDYGFKLNSLFVNLEPLAGGKRGKPQFFYPGRTIDSARELFASHNIPIETISETTNLELLGYPSDLSTAVLNIIGNSIYWLTEHKIPMPCVKVKISRDGDNAIILIEDNGPGVPAEFAEQIFEVGFSLKNGGTGLGLNIARETLARSGAKLFFHEGFVGGTQFEIRFPAKKIST</sequence>
<evidence type="ECO:0000259" key="4">
    <source>
        <dbReference type="PROSITE" id="PS50109"/>
    </source>
</evidence>
<comment type="catalytic activity">
    <reaction evidence="1">
        <text>ATP + protein L-histidine = ADP + protein N-phospho-L-histidine.</text>
        <dbReference type="EC" id="2.7.13.3"/>
    </reaction>
</comment>
<evidence type="ECO:0000256" key="1">
    <source>
        <dbReference type="ARBA" id="ARBA00000085"/>
    </source>
</evidence>
<dbReference type="InterPro" id="IPR003594">
    <property type="entry name" value="HATPase_dom"/>
</dbReference>
<evidence type="ECO:0000256" key="2">
    <source>
        <dbReference type="ARBA" id="ARBA00012438"/>
    </source>
</evidence>
<evidence type="ECO:0000256" key="3">
    <source>
        <dbReference type="SAM" id="Coils"/>
    </source>
</evidence>
<dbReference type="GO" id="GO:0004673">
    <property type="term" value="F:protein histidine kinase activity"/>
    <property type="evidence" value="ECO:0007669"/>
    <property type="project" value="UniProtKB-EC"/>
</dbReference>
<dbReference type="SMART" id="SM00387">
    <property type="entry name" value="HATPase_c"/>
    <property type="match status" value="1"/>
</dbReference>